<evidence type="ECO:0000313" key="1">
    <source>
        <dbReference type="EMBL" id="JAD48741.1"/>
    </source>
</evidence>
<protein>
    <submittedName>
        <fullName evidence="1">Uncharacterized protein</fullName>
    </submittedName>
</protein>
<organism evidence="1">
    <name type="scientific">Arundo donax</name>
    <name type="common">Giant reed</name>
    <name type="synonym">Donax arundinaceus</name>
    <dbReference type="NCBI Taxonomy" id="35708"/>
    <lineage>
        <taxon>Eukaryota</taxon>
        <taxon>Viridiplantae</taxon>
        <taxon>Streptophyta</taxon>
        <taxon>Embryophyta</taxon>
        <taxon>Tracheophyta</taxon>
        <taxon>Spermatophyta</taxon>
        <taxon>Magnoliopsida</taxon>
        <taxon>Liliopsida</taxon>
        <taxon>Poales</taxon>
        <taxon>Poaceae</taxon>
        <taxon>PACMAD clade</taxon>
        <taxon>Arundinoideae</taxon>
        <taxon>Arundineae</taxon>
        <taxon>Arundo</taxon>
    </lineage>
</organism>
<dbReference type="AlphaFoldDB" id="A0A0A9ACA1"/>
<reference evidence="1" key="2">
    <citation type="journal article" date="2015" name="Data Brief">
        <title>Shoot transcriptome of the giant reed, Arundo donax.</title>
        <authorList>
            <person name="Barrero R.A."/>
            <person name="Guerrero F.D."/>
            <person name="Moolhuijzen P."/>
            <person name="Goolsby J.A."/>
            <person name="Tidwell J."/>
            <person name="Bellgard S.E."/>
            <person name="Bellgard M.I."/>
        </authorList>
    </citation>
    <scope>NUCLEOTIDE SEQUENCE</scope>
    <source>
        <tissue evidence="1">Shoot tissue taken approximately 20 cm above the soil surface</tissue>
    </source>
</reference>
<proteinExistence type="predicted"/>
<dbReference type="EMBL" id="GBRH01249154">
    <property type="protein sequence ID" value="JAD48741.1"/>
    <property type="molecule type" value="Transcribed_RNA"/>
</dbReference>
<sequence>MVKPSYLLNHTYKNYEISTQSRSLSPLLN</sequence>
<accession>A0A0A9ACA1</accession>
<name>A0A0A9ACA1_ARUDO</name>
<reference evidence="1" key="1">
    <citation type="submission" date="2014-09" db="EMBL/GenBank/DDBJ databases">
        <authorList>
            <person name="Magalhaes I.L.F."/>
            <person name="Oliveira U."/>
            <person name="Santos F.R."/>
            <person name="Vidigal T.H.D.A."/>
            <person name="Brescovit A.D."/>
            <person name="Santos A.J."/>
        </authorList>
    </citation>
    <scope>NUCLEOTIDE SEQUENCE</scope>
    <source>
        <tissue evidence="1">Shoot tissue taken approximately 20 cm above the soil surface</tissue>
    </source>
</reference>